<evidence type="ECO:0000256" key="1">
    <source>
        <dbReference type="ARBA" id="ARBA00005690"/>
    </source>
</evidence>
<proteinExistence type="inferred from homology"/>
<dbReference type="Proteomes" id="UP000813463">
    <property type="component" value="Chromosome 6"/>
</dbReference>
<reference evidence="9" key="2">
    <citation type="submission" date="2025-08" db="UniProtKB">
        <authorList>
            <consortium name="RefSeq"/>
        </authorList>
    </citation>
    <scope>IDENTIFICATION</scope>
    <source>
        <tissue evidence="9">Leaf</tissue>
    </source>
</reference>
<dbReference type="Gene3D" id="2.40.50.140">
    <property type="entry name" value="Nucleic acid-binding proteins"/>
    <property type="match status" value="3"/>
</dbReference>
<feature type="domain" description="Replication protein A 70 kDa DNA-binding subunit B/D first OB fold" evidence="6">
    <location>
        <begin position="6"/>
        <end position="113"/>
    </location>
</feature>
<dbReference type="InterPro" id="IPR013955">
    <property type="entry name" value="Rep_factor-A_C"/>
</dbReference>
<dbReference type="PANTHER" id="PTHR47165">
    <property type="entry name" value="OS03G0429900 PROTEIN"/>
    <property type="match status" value="1"/>
</dbReference>
<feature type="domain" description="Replication factor A C-terminal" evidence="7">
    <location>
        <begin position="296"/>
        <end position="383"/>
    </location>
</feature>
<dbReference type="PANTHER" id="PTHR47165:SF4">
    <property type="entry name" value="OS03G0429900 PROTEIN"/>
    <property type="match status" value="1"/>
</dbReference>
<keyword evidence="3" id="KW-0863">Zinc-finger</keyword>
<evidence type="ECO:0000259" key="7">
    <source>
        <dbReference type="Pfam" id="PF08646"/>
    </source>
</evidence>
<accession>A0ABM3QWT8</accession>
<dbReference type="CDD" id="cd04481">
    <property type="entry name" value="RPA1_DBD_B_like"/>
    <property type="match status" value="1"/>
</dbReference>
<sequence>MSHSMNMISDITPLKENWKIKVKIIRIWEKPDYYNKTEIKAIEMVLVDEKVFFWSKIQAIIKKSLTDKFKNLMKEGSSRIIANFGVESNLGKHRPTIHTYRINFFYKTIVKECGDDALSLHGLELVSFDKILQNEIDDTILVDVIGEVTGIGDMVDKSTTNIPIWFLPLEIEDMNNKTLKCALWGKYAQQMVAYKQDESHDGRVVVVIQFAQIKVFKGEVSILNSLFATKILVNEDIPEMNEFKKSIADGDCHSSRLTHLSSQSSHSISDEFLVLSERIQLDEICKQNKECSCVVLASIISIETETKWYYNSCKLCNKKVDYEGGEKFWCSKYDSHVKSAPPRYKVTVTVEDDNGYGTFIIFDREIFQILQISAVDLKNKSHKYNLEQDWDKYTVLKISDDEQLIKQFMEVNPIIEEHDVEVVSSNESIKTPPEKEIVKELCP</sequence>
<organism evidence="8 9">
    <name type="scientific">Spinacia oleracea</name>
    <name type="common">Spinach</name>
    <dbReference type="NCBI Taxonomy" id="3562"/>
    <lineage>
        <taxon>Eukaryota</taxon>
        <taxon>Viridiplantae</taxon>
        <taxon>Streptophyta</taxon>
        <taxon>Embryophyta</taxon>
        <taxon>Tracheophyta</taxon>
        <taxon>Spermatophyta</taxon>
        <taxon>Magnoliopsida</taxon>
        <taxon>eudicotyledons</taxon>
        <taxon>Gunneridae</taxon>
        <taxon>Pentapetalae</taxon>
        <taxon>Caryophyllales</taxon>
        <taxon>Chenopodiaceae</taxon>
        <taxon>Chenopodioideae</taxon>
        <taxon>Anserineae</taxon>
        <taxon>Spinacia</taxon>
    </lineage>
</organism>
<evidence type="ECO:0000256" key="5">
    <source>
        <dbReference type="ARBA" id="ARBA00023125"/>
    </source>
</evidence>
<evidence type="ECO:0000259" key="6">
    <source>
        <dbReference type="Pfam" id="PF02721"/>
    </source>
</evidence>
<keyword evidence="8" id="KW-1185">Reference proteome</keyword>
<dbReference type="InterPro" id="IPR012340">
    <property type="entry name" value="NA-bd_OB-fold"/>
</dbReference>
<keyword evidence="4" id="KW-0862">Zinc</keyword>
<evidence type="ECO:0000256" key="3">
    <source>
        <dbReference type="ARBA" id="ARBA00022771"/>
    </source>
</evidence>
<dbReference type="GeneID" id="110779942"/>
<name>A0ABM3QWT8_SPIOL</name>
<gene>
    <name evidence="9" type="primary">LOC110779942</name>
</gene>
<dbReference type="RefSeq" id="XP_056687828.1">
    <property type="nucleotide sequence ID" value="XM_056831850.1"/>
</dbReference>
<dbReference type="InterPro" id="IPR047192">
    <property type="entry name" value="Euk_RPA1_DBD_C"/>
</dbReference>
<reference evidence="8" key="1">
    <citation type="journal article" date="2021" name="Nat. Commun.">
        <title>Genomic analyses provide insights into spinach domestication and the genetic basis of agronomic traits.</title>
        <authorList>
            <person name="Cai X."/>
            <person name="Sun X."/>
            <person name="Xu C."/>
            <person name="Sun H."/>
            <person name="Wang X."/>
            <person name="Ge C."/>
            <person name="Zhang Z."/>
            <person name="Wang Q."/>
            <person name="Fei Z."/>
            <person name="Jiao C."/>
            <person name="Wang Q."/>
        </authorList>
    </citation>
    <scope>NUCLEOTIDE SEQUENCE [LARGE SCALE GENOMIC DNA]</scope>
    <source>
        <strain evidence="8">cv. Varoflay</strain>
    </source>
</reference>
<keyword evidence="5" id="KW-0238">DNA-binding</keyword>
<dbReference type="CDD" id="cd04480">
    <property type="entry name" value="RPA1_DBD_A_like"/>
    <property type="match status" value="1"/>
</dbReference>
<evidence type="ECO:0000256" key="2">
    <source>
        <dbReference type="ARBA" id="ARBA00022723"/>
    </source>
</evidence>
<dbReference type="InterPro" id="IPR003871">
    <property type="entry name" value="RFA1B/D_OB_1st"/>
</dbReference>
<dbReference type="CDD" id="cd04476">
    <property type="entry name" value="RPA1_DBD_C"/>
    <property type="match status" value="1"/>
</dbReference>
<dbReference type="Pfam" id="PF02721">
    <property type="entry name" value="DUF223"/>
    <property type="match status" value="1"/>
</dbReference>
<evidence type="ECO:0000313" key="9">
    <source>
        <dbReference type="RefSeq" id="XP_056687828.1"/>
    </source>
</evidence>
<dbReference type="Pfam" id="PF08646">
    <property type="entry name" value="Rep_fac-A_C"/>
    <property type="match status" value="1"/>
</dbReference>
<keyword evidence="2" id="KW-0479">Metal-binding</keyword>
<evidence type="ECO:0000313" key="8">
    <source>
        <dbReference type="Proteomes" id="UP000813463"/>
    </source>
</evidence>
<dbReference type="SUPFAM" id="SSF50249">
    <property type="entry name" value="Nucleic acid-binding proteins"/>
    <property type="match status" value="3"/>
</dbReference>
<protein>
    <submittedName>
        <fullName evidence="9">Replication protein A 70 kDa DNA-binding subunit B-like</fullName>
    </submittedName>
</protein>
<comment type="similarity">
    <text evidence="1">Belongs to the replication factor A protein 1 family.</text>
</comment>
<evidence type="ECO:0000256" key="4">
    <source>
        <dbReference type="ARBA" id="ARBA00022833"/>
    </source>
</evidence>